<reference evidence="3 4" key="1">
    <citation type="submission" date="2020-04" db="EMBL/GenBank/DDBJ databases">
        <title>Whole genome sequencing of clinical and environmental type strains of Ochrobactrum.</title>
        <authorList>
            <person name="Dharne M."/>
        </authorList>
    </citation>
    <scope>NUCLEOTIDE SEQUENCE [LARGE SCALE GENOMIC DNA]</scope>
    <source>
        <strain evidence="3 4">DSM 13340</strain>
    </source>
</reference>
<dbReference type="Gene3D" id="3.40.80.10">
    <property type="entry name" value="Peptidoglycan recognition protein-like"/>
    <property type="match status" value="1"/>
</dbReference>
<dbReference type="GO" id="GO:0008745">
    <property type="term" value="F:N-acetylmuramoyl-L-alanine amidase activity"/>
    <property type="evidence" value="ECO:0007669"/>
    <property type="project" value="InterPro"/>
</dbReference>
<dbReference type="AlphaFoldDB" id="A0A7X6FRU4"/>
<dbReference type="Proteomes" id="UP000558475">
    <property type="component" value="Unassembled WGS sequence"/>
</dbReference>
<organism evidence="3 4">
    <name type="scientific">Brucella tritici</name>
    <dbReference type="NCBI Taxonomy" id="94626"/>
    <lineage>
        <taxon>Bacteria</taxon>
        <taxon>Pseudomonadati</taxon>
        <taxon>Pseudomonadota</taxon>
        <taxon>Alphaproteobacteria</taxon>
        <taxon>Hyphomicrobiales</taxon>
        <taxon>Brucellaceae</taxon>
        <taxon>Brucella/Ochrobactrum group</taxon>
        <taxon>Brucella</taxon>
    </lineage>
</organism>
<comment type="caution">
    <text evidence="3">The sequence shown here is derived from an EMBL/GenBank/DDBJ whole genome shotgun (WGS) entry which is preliminary data.</text>
</comment>
<evidence type="ECO:0000313" key="3">
    <source>
        <dbReference type="EMBL" id="NKW09925.1"/>
    </source>
</evidence>
<dbReference type="GO" id="GO:0009253">
    <property type="term" value="P:peptidoglycan catabolic process"/>
    <property type="evidence" value="ECO:0007669"/>
    <property type="project" value="InterPro"/>
</dbReference>
<dbReference type="InterPro" id="IPR002502">
    <property type="entry name" value="Amidase_domain"/>
</dbReference>
<accession>A0A7X6FRU4</accession>
<proteinExistence type="predicted"/>
<protein>
    <submittedName>
        <fullName evidence="3">N-acetylmuramoyl-L-alanine amidase</fullName>
    </submittedName>
</protein>
<feature type="compositionally biased region" description="Basic and acidic residues" evidence="1">
    <location>
        <begin position="182"/>
        <end position="198"/>
    </location>
</feature>
<name>A0A7X6FRU4_9HYPH</name>
<dbReference type="SUPFAM" id="SSF55846">
    <property type="entry name" value="N-acetylmuramoyl-L-alanine amidase-like"/>
    <property type="match status" value="1"/>
</dbReference>
<dbReference type="InterPro" id="IPR036505">
    <property type="entry name" value="Amidase/PGRP_sf"/>
</dbReference>
<evidence type="ECO:0000259" key="2">
    <source>
        <dbReference type="Pfam" id="PF01510"/>
    </source>
</evidence>
<sequence>MSLVSAQWMPAVSMKRIICHWTAGTNKANATDKKAYHLLIEGDGTVVKGNASIADNSGSLKDGYAAHTLNCNTDSIGVSMCAMAGAVESPFKPGSYPITKEQWAAFIKVVAELAAFYKIAVTNKTILFHAEVQANLGITQKNKWDVSRLVFEPSVVGAAAVGNKMRAEVLAAMSAPGSGPRADPRRSHCHHLDRGEDE</sequence>
<feature type="domain" description="N-acetylmuramoyl-L-alanine amidase" evidence="2">
    <location>
        <begin position="14"/>
        <end position="141"/>
    </location>
</feature>
<dbReference type="Pfam" id="PF01510">
    <property type="entry name" value="Amidase_2"/>
    <property type="match status" value="1"/>
</dbReference>
<dbReference type="EMBL" id="JAAXZB010000001">
    <property type="protein sequence ID" value="NKW09925.1"/>
    <property type="molecule type" value="Genomic_DNA"/>
</dbReference>
<gene>
    <name evidence="3" type="ORF">HGG76_11470</name>
</gene>
<evidence type="ECO:0000313" key="4">
    <source>
        <dbReference type="Proteomes" id="UP000558475"/>
    </source>
</evidence>
<feature type="region of interest" description="Disordered" evidence="1">
    <location>
        <begin position="173"/>
        <end position="198"/>
    </location>
</feature>
<evidence type="ECO:0000256" key="1">
    <source>
        <dbReference type="SAM" id="MobiDB-lite"/>
    </source>
</evidence>